<evidence type="ECO:0000313" key="8">
    <source>
        <dbReference type="Proteomes" id="UP000297447"/>
    </source>
</evidence>
<dbReference type="CDD" id="cd06171">
    <property type="entry name" value="Sigma70_r4"/>
    <property type="match status" value="1"/>
</dbReference>
<name>A0A4R8ZTE6_9MICO</name>
<evidence type="ECO:0000256" key="2">
    <source>
        <dbReference type="ARBA" id="ARBA00023015"/>
    </source>
</evidence>
<keyword evidence="2" id="KW-0805">Transcription regulation</keyword>
<dbReference type="Pfam" id="PF04542">
    <property type="entry name" value="Sigma70_r2"/>
    <property type="match status" value="1"/>
</dbReference>
<dbReference type="GO" id="GO:0006352">
    <property type="term" value="P:DNA-templated transcription initiation"/>
    <property type="evidence" value="ECO:0007669"/>
    <property type="project" value="InterPro"/>
</dbReference>
<dbReference type="InterPro" id="IPR013325">
    <property type="entry name" value="RNA_pol_sigma_r2"/>
</dbReference>
<dbReference type="RefSeq" id="WP_134521432.1">
    <property type="nucleotide sequence ID" value="NZ_SOHE01000093.1"/>
</dbReference>
<dbReference type="EMBL" id="SOHE01000093">
    <property type="protein sequence ID" value="TFD44739.1"/>
    <property type="molecule type" value="Genomic_DNA"/>
</dbReference>
<dbReference type="InterPro" id="IPR013249">
    <property type="entry name" value="RNA_pol_sigma70_r4_t2"/>
</dbReference>
<evidence type="ECO:0000256" key="3">
    <source>
        <dbReference type="ARBA" id="ARBA00023082"/>
    </source>
</evidence>
<dbReference type="GO" id="GO:0016987">
    <property type="term" value="F:sigma factor activity"/>
    <property type="evidence" value="ECO:0007669"/>
    <property type="project" value="UniProtKB-KW"/>
</dbReference>
<dbReference type="SUPFAM" id="SSF88659">
    <property type="entry name" value="Sigma3 and sigma4 domains of RNA polymerase sigma factors"/>
    <property type="match status" value="1"/>
</dbReference>
<evidence type="ECO:0000313" key="7">
    <source>
        <dbReference type="EMBL" id="TFD44739.1"/>
    </source>
</evidence>
<proteinExistence type="inferred from homology"/>
<organism evidence="7 8">
    <name type="scientific">Cryobacterium frigoriphilum</name>
    <dbReference type="NCBI Taxonomy" id="1259150"/>
    <lineage>
        <taxon>Bacteria</taxon>
        <taxon>Bacillati</taxon>
        <taxon>Actinomycetota</taxon>
        <taxon>Actinomycetes</taxon>
        <taxon>Micrococcales</taxon>
        <taxon>Microbacteriaceae</taxon>
        <taxon>Cryobacterium</taxon>
    </lineage>
</organism>
<dbReference type="InterPro" id="IPR036388">
    <property type="entry name" value="WH-like_DNA-bd_sf"/>
</dbReference>
<dbReference type="Pfam" id="PF08281">
    <property type="entry name" value="Sigma70_r4_2"/>
    <property type="match status" value="1"/>
</dbReference>
<dbReference type="AlphaFoldDB" id="A0A4R8ZTE6"/>
<keyword evidence="4" id="KW-0804">Transcription</keyword>
<feature type="domain" description="RNA polymerase sigma-70 region 2" evidence="5">
    <location>
        <begin position="25"/>
        <end position="93"/>
    </location>
</feature>
<dbReference type="InterPro" id="IPR039425">
    <property type="entry name" value="RNA_pol_sigma-70-like"/>
</dbReference>
<gene>
    <name evidence="7" type="ORF">E3T55_20090</name>
</gene>
<keyword evidence="8" id="KW-1185">Reference proteome</keyword>
<dbReference type="Gene3D" id="1.10.1740.10">
    <property type="match status" value="1"/>
</dbReference>
<protein>
    <submittedName>
        <fullName evidence="7">RNA polymerase sigma factor</fullName>
    </submittedName>
</protein>
<dbReference type="Gene3D" id="1.10.10.10">
    <property type="entry name" value="Winged helix-like DNA-binding domain superfamily/Winged helix DNA-binding domain"/>
    <property type="match status" value="1"/>
</dbReference>
<dbReference type="SUPFAM" id="SSF88946">
    <property type="entry name" value="Sigma2 domain of RNA polymerase sigma factors"/>
    <property type="match status" value="1"/>
</dbReference>
<dbReference type="InterPro" id="IPR007627">
    <property type="entry name" value="RNA_pol_sigma70_r2"/>
</dbReference>
<dbReference type="Proteomes" id="UP000297447">
    <property type="component" value="Unassembled WGS sequence"/>
</dbReference>
<evidence type="ECO:0000256" key="1">
    <source>
        <dbReference type="ARBA" id="ARBA00010641"/>
    </source>
</evidence>
<evidence type="ECO:0000256" key="4">
    <source>
        <dbReference type="ARBA" id="ARBA00023163"/>
    </source>
</evidence>
<evidence type="ECO:0000259" key="5">
    <source>
        <dbReference type="Pfam" id="PF04542"/>
    </source>
</evidence>
<dbReference type="GO" id="GO:0003677">
    <property type="term" value="F:DNA binding"/>
    <property type="evidence" value="ECO:0007669"/>
    <property type="project" value="InterPro"/>
</dbReference>
<sequence length="207" mass="23482">MGDEVSDAALWLEAVTGTERAFAVLFDRHRARIFRKAYSRVRNVYDAEDVVAMVFMEAWRSREKVRIVDESLLPWLLSVTTYVTLNSDRAARRYRRLLSKLPVSRPVDPVPDIDDRLDQRERANQLTRALRRLGSAERTVVDLCLVEELSMSAVAGVLDIPIGTVKSRLNSARRKLRTYLGESDISVHTANELTAEGISGWTPLSPR</sequence>
<dbReference type="InterPro" id="IPR013324">
    <property type="entry name" value="RNA_pol_sigma_r3/r4-like"/>
</dbReference>
<feature type="domain" description="RNA polymerase sigma factor 70 region 4 type 2" evidence="6">
    <location>
        <begin position="124"/>
        <end position="176"/>
    </location>
</feature>
<dbReference type="InterPro" id="IPR014284">
    <property type="entry name" value="RNA_pol_sigma-70_dom"/>
</dbReference>
<accession>A0A4R8ZTE6</accession>
<dbReference type="NCBIfam" id="TIGR02937">
    <property type="entry name" value="sigma70-ECF"/>
    <property type="match status" value="1"/>
</dbReference>
<comment type="similarity">
    <text evidence="1">Belongs to the sigma-70 factor family. ECF subfamily.</text>
</comment>
<dbReference type="PANTHER" id="PTHR43133">
    <property type="entry name" value="RNA POLYMERASE ECF-TYPE SIGMA FACTO"/>
    <property type="match status" value="1"/>
</dbReference>
<comment type="caution">
    <text evidence="7">The sequence shown here is derived from an EMBL/GenBank/DDBJ whole genome shotgun (WGS) entry which is preliminary data.</text>
</comment>
<keyword evidence="3" id="KW-0731">Sigma factor</keyword>
<evidence type="ECO:0000259" key="6">
    <source>
        <dbReference type="Pfam" id="PF08281"/>
    </source>
</evidence>
<reference evidence="7 8" key="1">
    <citation type="submission" date="2019-03" db="EMBL/GenBank/DDBJ databases">
        <title>Genomics of glacier-inhabiting Cryobacterium strains.</title>
        <authorList>
            <person name="Liu Q."/>
            <person name="Xin Y.-H."/>
        </authorList>
    </citation>
    <scope>NUCLEOTIDE SEQUENCE [LARGE SCALE GENOMIC DNA]</scope>
    <source>
        <strain evidence="7 8">Hh14</strain>
    </source>
</reference>
<dbReference type="OrthoDB" id="3747638at2"/>
<dbReference type="PANTHER" id="PTHR43133:SF25">
    <property type="entry name" value="RNA POLYMERASE SIGMA FACTOR RFAY-RELATED"/>
    <property type="match status" value="1"/>
</dbReference>